<keyword evidence="2" id="KW-0274">FAD</keyword>
<dbReference type="PROSITE" id="PS51387">
    <property type="entry name" value="FAD_PCMH"/>
    <property type="match status" value="1"/>
</dbReference>
<protein>
    <submittedName>
        <fullName evidence="4">Glycolate oxidase subunit GlcE</fullName>
    </submittedName>
</protein>
<keyword evidence="1" id="KW-0285">Flavoprotein</keyword>
<reference evidence="5" key="1">
    <citation type="submission" date="2018-06" db="EMBL/GenBank/DDBJ databases">
        <title>Aestuariibacter litoralis strain KCTC 52945T.</title>
        <authorList>
            <person name="Li X."/>
            <person name="Salam N."/>
            <person name="Li J.-L."/>
            <person name="Chen Y.-M."/>
            <person name="Yang Z.-W."/>
            <person name="Zhang L.-Y."/>
            <person name="Han M.-X."/>
            <person name="Xiao M."/>
            <person name="Li W.-J."/>
        </authorList>
    </citation>
    <scope>NUCLEOTIDE SEQUENCE [LARGE SCALE GENOMIC DNA]</scope>
    <source>
        <strain evidence="5">KCTC 52945</strain>
    </source>
</reference>
<dbReference type="RefSeq" id="WP_111198861.1">
    <property type="nucleotide sequence ID" value="NZ_QKVK01000005.1"/>
</dbReference>
<comment type="caution">
    <text evidence="4">The sequence shown here is derived from an EMBL/GenBank/DDBJ whole genome shotgun (WGS) entry which is preliminary data.</text>
</comment>
<organism evidence="4 5">
    <name type="scientific">Aestuariivirga litoralis</name>
    <dbReference type="NCBI Taxonomy" id="2650924"/>
    <lineage>
        <taxon>Bacteria</taxon>
        <taxon>Pseudomonadati</taxon>
        <taxon>Pseudomonadota</taxon>
        <taxon>Alphaproteobacteria</taxon>
        <taxon>Hyphomicrobiales</taxon>
        <taxon>Aestuariivirgaceae</taxon>
        <taxon>Aestuariivirga</taxon>
    </lineage>
</organism>
<evidence type="ECO:0000256" key="2">
    <source>
        <dbReference type="ARBA" id="ARBA00022827"/>
    </source>
</evidence>
<dbReference type="GO" id="GO:0003824">
    <property type="term" value="F:catalytic activity"/>
    <property type="evidence" value="ECO:0007669"/>
    <property type="project" value="InterPro"/>
</dbReference>
<dbReference type="Gene3D" id="3.30.465.10">
    <property type="match status" value="1"/>
</dbReference>
<dbReference type="InterPro" id="IPR016169">
    <property type="entry name" value="FAD-bd_PCMH_sub2"/>
</dbReference>
<keyword evidence="5" id="KW-1185">Reference proteome</keyword>
<name>A0A2W2B8J2_9HYPH</name>
<evidence type="ECO:0000313" key="4">
    <source>
        <dbReference type="EMBL" id="PZF76624.1"/>
    </source>
</evidence>
<evidence type="ECO:0000256" key="1">
    <source>
        <dbReference type="ARBA" id="ARBA00022630"/>
    </source>
</evidence>
<dbReference type="EMBL" id="QKVK01000005">
    <property type="protein sequence ID" value="PZF76624.1"/>
    <property type="molecule type" value="Genomic_DNA"/>
</dbReference>
<gene>
    <name evidence="4" type="ORF">DK847_12570</name>
</gene>
<dbReference type="AlphaFoldDB" id="A0A2W2B8J2"/>
<dbReference type="InterPro" id="IPR016164">
    <property type="entry name" value="FAD-linked_Oxase-like_C"/>
</dbReference>
<evidence type="ECO:0000259" key="3">
    <source>
        <dbReference type="PROSITE" id="PS51387"/>
    </source>
</evidence>
<dbReference type="SUPFAM" id="SSF56176">
    <property type="entry name" value="FAD-binding/transporter-associated domain-like"/>
    <property type="match status" value="1"/>
</dbReference>
<feature type="domain" description="FAD-binding PCMH-type" evidence="3">
    <location>
        <begin position="1"/>
        <end position="179"/>
    </location>
</feature>
<sequence length="383" mass="40356">MGAVLKPATPAELAEMIAAAEAPLEIIGTGTRRHIGHPVQAAATLDMSGFSGIIAYEPEELILDVQAGTPLAEIETMLAARGQQLAFEPPDFSALLGAAHSGSIGGLVASNLSGPRRIKAGAVRDHILGVHGVTGAGNAFKAGARVVKNVTGYDMPKLVTGSWGTLAALTSVILKVLPAPETEETVVLRGLDDAQAVEAMSLAMQSPCEVSAAAYVPDEAVYLRLEGIAPSVAYRRDQLGRVLKRPIEVMAAKSSATTWKAIRDGAMFAGNPRHPLWRISVAPSDAPGIISALRDKLDIRYLFDWAGGLVWLEVPPSHDATEALVRGSFRAGHGTLVRAPEATRAAVNVFQPQEAALAALSARVKDAFDPRHILNPGRMYRGL</sequence>
<dbReference type="InterPro" id="IPR016166">
    <property type="entry name" value="FAD-bd_PCMH"/>
</dbReference>
<dbReference type="NCBIfam" id="NF008439">
    <property type="entry name" value="PRK11282.1"/>
    <property type="match status" value="1"/>
</dbReference>
<dbReference type="InterPro" id="IPR036318">
    <property type="entry name" value="FAD-bd_PCMH-like_sf"/>
</dbReference>
<dbReference type="Pfam" id="PF01565">
    <property type="entry name" value="FAD_binding_4"/>
    <property type="match status" value="1"/>
</dbReference>
<proteinExistence type="predicted"/>
<accession>A0A2W2B8J2</accession>
<dbReference type="InterPro" id="IPR006094">
    <property type="entry name" value="Oxid_FAD_bind_N"/>
</dbReference>
<evidence type="ECO:0000313" key="5">
    <source>
        <dbReference type="Proteomes" id="UP000248795"/>
    </source>
</evidence>
<dbReference type="PANTHER" id="PTHR11748:SF103">
    <property type="entry name" value="GLYCOLATE OXIDASE SUBUNIT GLCE"/>
    <property type="match status" value="1"/>
</dbReference>
<dbReference type="GO" id="GO:0071949">
    <property type="term" value="F:FAD binding"/>
    <property type="evidence" value="ECO:0007669"/>
    <property type="project" value="InterPro"/>
</dbReference>
<dbReference type="SUPFAM" id="SSF55103">
    <property type="entry name" value="FAD-linked oxidases, C-terminal domain"/>
    <property type="match status" value="1"/>
</dbReference>
<dbReference type="PANTHER" id="PTHR11748">
    <property type="entry name" value="D-LACTATE DEHYDROGENASE"/>
    <property type="match status" value="1"/>
</dbReference>
<dbReference type="Proteomes" id="UP000248795">
    <property type="component" value="Unassembled WGS sequence"/>
</dbReference>